<dbReference type="InterPro" id="IPR003399">
    <property type="entry name" value="Mce/MlaD"/>
</dbReference>
<keyword evidence="1" id="KW-1133">Transmembrane helix</keyword>
<reference evidence="3" key="1">
    <citation type="journal article" date="2015" name="Nature">
        <title>Complex archaea that bridge the gap between prokaryotes and eukaryotes.</title>
        <authorList>
            <person name="Spang A."/>
            <person name="Saw J.H."/>
            <person name="Jorgensen S.L."/>
            <person name="Zaremba-Niedzwiedzka K."/>
            <person name="Martijn J."/>
            <person name="Lind A.E."/>
            <person name="van Eijk R."/>
            <person name="Schleper C."/>
            <person name="Guy L."/>
            <person name="Ettema T.J."/>
        </authorList>
    </citation>
    <scope>NUCLEOTIDE SEQUENCE</scope>
</reference>
<dbReference type="AlphaFoldDB" id="A0A0F9X235"/>
<sequence length="297" mass="32645">MKEQTRNIIVGLTVLGSLVVLAGMIFLFAKLPGGFKGGYELDIVIDNTGGVKEGDTVYMRGLRVGHINRIRFADEDDPDKGIKMTAQIDHDVKVSRDTICYITRNVLGTPWIELRRGRPGDLRDRPSLPGDTILGKIEQIGPLAELKPALKSLTDVADGLVDLMGPRDAPDAPAEQAGIRGVVVRLNRTLDEFHAFAVDARTSVARVTDTVTDTGERVEQLAGRLVHSADKLSQLMTTLNQIATKIDEGEGTAGRFINDDRLYREFIDTADQMSKLMGELRGLVAQWKDKGVRLKLK</sequence>
<dbReference type="EMBL" id="LAZR01000091">
    <property type="protein sequence ID" value="KKN92836.1"/>
    <property type="molecule type" value="Genomic_DNA"/>
</dbReference>
<comment type="caution">
    <text evidence="3">The sequence shown here is derived from an EMBL/GenBank/DDBJ whole genome shotgun (WGS) entry which is preliminary data.</text>
</comment>
<organism evidence="3">
    <name type="scientific">marine sediment metagenome</name>
    <dbReference type="NCBI Taxonomy" id="412755"/>
    <lineage>
        <taxon>unclassified sequences</taxon>
        <taxon>metagenomes</taxon>
        <taxon>ecological metagenomes</taxon>
    </lineage>
</organism>
<name>A0A0F9X235_9ZZZZ</name>
<proteinExistence type="predicted"/>
<evidence type="ECO:0000256" key="1">
    <source>
        <dbReference type="SAM" id="Phobius"/>
    </source>
</evidence>
<feature type="domain" description="Mce/MlaD" evidence="2">
    <location>
        <begin position="38"/>
        <end position="114"/>
    </location>
</feature>
<keyword evidence="1" id="KW-0812">Transmembrane</keyword>
<keyword evidence="1" id="KW-0472">Membrane</keyword>
<evidence type="ECO:0000259" key="2">
    <source>
        <dbReference type="Pfam" id="PF02470"/>
    </source>
</evidence>
<dbReference type="PANTHER" id="PTHR33371:SF4">
    <property type="entry name" value="INTERMEMBRANE PHOSPHOLIPID TRANSPORT SYSTEM BINDING PROTEIN MLAD"/>
    <property type="match status" value="1"/>
</dbReference>
<accession>A0A0F9X235</accession>
<dbReference type="InterPro" id="IPR052336">
    <property type="entry name" value="MlaD_Phospholipid_Transporter"/>
</dbReference>
<dbReference type="PANTHER" id="PTHR33371">
    <property type="entry name" value="INTERMEMBRANE PHOSPHOLIPID TRANSPORT SYSTEM BINDING PROTEIN MLAD-RELATED"/>
    <property type="match status" value="1"/>
</dbReference>
<gene>
    <name evidence="3" type="ORF">LCGC14_0203640</name>
</gene>
<protein>
    <recommendedName>
        <fullName evidence="2">Mce/MlaD domain-containing protein</fullName>
    </recommendedName>
</protein>
<evidence type="ECO:0000313" key="3">
    <source>
        <dbReference type="EMBL" id="KKN92836.1"/>
    </source>
</evidence>
<dbReference type="Pfam" id="PF02470">
    <property type="entry name" value="MlaD"/>
    <property type="match status" value="1"/>
</dbReference>
<feature type="transmembrane region" description="Helical" evidence="1">
    <location>
        <begin position="7"/>
        <end position="29"/>
    </location>
</feature>